<dbReference type="STRING" id="1801725.A3J00_04260"/>
<reference evidence="1 2" key="1">
    <citation type="journal article" date="2016" name="Nat. Commun.">
        <title>Thousands of microbial genomes shed light on interconnected biogeochemical processes in an aquifer system.</title>
        <authorList>
            <person name="Anantharaman K."/>
            <person name="Brown C.T."/>
            <person name="Hug L.A."/>
            <person name="Sharon I."/>
            <person name="Castelle C.J."/>
            <person name="Probst A.J."/>
            <person name="Thomas B.C."/>
            <person name="Singh A."/>
            <person name="Wilkins M.J."/>
            <person name="Karaoz U."/>
            <person name="Brodie E.L."/>
            <person name="Williams K.H."/>
            <person name="Hubbard S.S."/>
            <person name="Banfield J.F."/>
        </authorList>
    </citation>
    <scope>NUCLEOTIDE SEQUENCE [LARGE SCALE GENOMIC DNA]</scope>
</reference>
<comment type="caution">
    <text evidence="1">The sequence shown here is derived from an EMBL/GenBank/DDBJ whole genome shotgun (WGS) entry which is preliminary data.</text>
</comment>
<evidence type="ECO:0000313" key="1">
    <source>
        <dbReference type="EMBL" id="OGZ30453.1"/>
    </source>
</evidence>
<dbReference type="Proteomes" id="UP000178428">
    <property type="component" value="Unassembled WGS sequence"/>
</dbReference>
<name>A0A1G2EXH6_9BACT</name>
<evidence type="ECO:0008006" key="3">
    <source>
        <dbReference type="Google" id="ProtNLM"/>
    </source>
</evidence>
<dbReference type="NCBIfam" id="TIGR01552">
    <property type="entry name" value="phd_fam"/>
    <property type="match status" value="1"/>
</dbReference>
<evidence type="ECO:0000313" key="2">
    <source>
        <dbReference type="Proteomes" id="UP000178428"/>
    </source>
</evidence>
<dbReference type="EMBL" id="MHMR01000021">
    <property type="protein sequence ID" value="OGZ30453.1"/>
    <property type="molecule type" value="Genomic_DNA"/>
</dbReference>
<proteinExistence type="predicted"/>
<protein>
    <recommendedName>
        <fullName evidence="3">Antitoxin</fullName>
    </recommendedName>
</protein>
<accession>A0A1G2EXH6</accession>
<sequence>MTKVYLKINFVYMNKLIGLKELRKNADVYISEVEKGKSFIVVKRSKPVFKITPPDEDDGAWETVVNFTDFYKDGISAKQLLKRIGSL</sequence>
<organism evidence="1 2">
    <name type="scientific">Candidatus Niyogibacteria bacterium RIFCSPLOWO2_02_FULL_45_13</name>
    <dbReference type="NCBI Taxonomy" id="1801725"/>
    <lineage>
        <taxon>Bacteria</taxon>
        <taxon>Candidatus Niyogiibacteriota</taxon>
    </lineage>
</organism>
<dbReference type="AlphaFoldDB" id="A0A1G2EXH6"/>
<gene>
    <name evidence="1" type="ORF">A3J00_04260</name>
</gene>